<dbReference type="AlphaFoldDB" id="W9NJ18"/>
<keyword evidence="4" id="KW-0862">Zinc</keyword>
<dbReference type="InterPro" id="IPR023561">
    <property type="entry name" value="Carbonic_anhydrase_a-class"/>
</dbReference>
<dbReference type="GO" id="GO:0004089">
    <property type="term" value="F:carbonate dehydratase activity"/>
    <property type="evidence" value="ECO:0007669"/>
    <property type="project" value="UniProtKB-EC"/>
</dbReference>
<evidence type="ECO:0000256" key="4">
    <source>
        <dbReference type="ARBA" id="ARBA00022833"/>
    </source>
</evidence>
<dbReference type="InterPro" id="IPR001148">
    <property type="entry name" value="CA_dom"/>
</dbReference>
<dbReference type="HOGENOM" id="CLU_2512699_0_0_1"/>
<feature type="domain" description="Alpha-carbonic anhydrase" evidence="8">
    <location>
        <begin position="1"/>
        <end position="85"/>
    </location>
</feature>
<sequence length="85" mass="9256">MSELISLLSSGSFQSYSGSLTTPPCTECVKWLVSNKKVSISTSTYLKARSVIGFNARFPQNTPGQETLLDLYAESAEVYSAVQIQ</sequence>
<evidence type="ECO:0000256" key="7">
    <source>
        <dbReference type="SAM" id="MobiDB-lite"/>
    </source>
</evidence>
<dbReference type="InterPro" id="IPR036398">
    <property type="entry name" value="CA_dom_sf"/>
</dbReference>
<dbReference type="PROSITE" id="PS51144">
    <property type="entry name" value="ALPHA_CA_2"/>
    <property type="match status" value="1"/>
</dbReference>
<dbReference type="GO" id="GO:0008270">
    <property type="term" value="F:zinc ion binding"/>
    <property type="evidence" value="ECO:0007669"/>
    <property type="project" value="InterPro"/>
</dbReference>
<dbReference type="Gene3D" id="3.10.200.10">
    <property type="entry name" value="Alpha carbonic anhydrase"/>
    <property type="match status" value="1"/>
</dbReference>
<evidence type="ECO:0000256" key="1">
    <source>
        <dbReference type="ARBA" id="ARBA00010718"/>
    </source>
</evidence>
<comment type="similarity">
    <text evidence="1">Belongs to the alpha-carbonic anhydrase family.</text>
</comment>
<dbReference type="Pfam" id="PF00194">
    <property type="entry name" value="Carb_anhydrase"/>
    <property type="match status" value="1"/>
</dbReference>
<organism evidence="9">
    <name type="scientific">Fusarium oxysporum f. sp. pisi HDV247</name>
    <dbReference type="NCBI Taxonomy" id="1080344"/>
    <lineage>
        <taxon>Eukaryota</taxon>
        <taxon>Fungi</taxon>
        <taxon>Dikarya</taxon>
        <taxon>Ascomycota</taxon>
        <taxon>Pezizomycotina</taxon>
        <taxon>Sordariomycetes</taxon>
        <taxon>Hypocreomycetidae</taxon>
        <taxon>Hypocreales</taxon>
        <taxon>Nectriaceae</taxon>
        <taxon>Fusarium</taxon>
        <taxon>Fusarium oxysporum species complex</taxon>
    </lineage>
</organism>
<keyword evidence="5" id="KW-0456">Lyase</keyword>
<dbReference type="PANTHER" id="PTHR18952">
    <property type="entry name" value="CARBONIC ANHYDRASE"/>
    <property type="match status" value="1"/>
</dbReference>
<evidence type="ECO:0000259" key="8">
    <source>
        <dbReference type="PROSITE" id="PS51144"/>
    </source>
</evidence>
<evidence type="ECO:0000313" key="9">
    <source>
        <dbReference type="EMBL" id="EXA29997.1"/>
    </source>
</evidence>
<evidence type="ECO:0000256" key="3">
    <source>
        <dbReference type="ARBA" id="ARBA00022723"/>
    </source>
</evidence>
<comment type="catalytic activity">
    <reaction evidence="6">
        <text>hydrogencarbonate + H(+) = CO2 + H2O</text>
        <dbReference type="Rhea" id="RHEA:10748"/>
        <dbReference type="ChEBI" id="CHEBI:15377"/>
        <dbReference type="ChEBI" id="CHEBI:15378"/>
        <dbReference type="ChEBI" id="CHEBI:16526"/>
        <dbReference type="ChEBI" id="CHEBI:17544"/>
        <dbReference type="EC" id="4.2.1.1"/>
    </reaction>
</comment>
<proteinExistence type="inferred from homology"/>
<dbReference type="PANTHER" id="PTHR18952:SF265">
    <property type="entry name" value="CARBONIC ANHYDRASE"/>
    <property type="match status" value="1"/>
</dbReference>
<name>W9NJ18_FUSOX</name>
<reference evidence="9" key="2">
    <citation type="submission" date="2012-05" db="EMBL/GenBank/DDBJ databases">
        <title>Annotation of the Genome Sequence of Fusarium oxysporum HDV247.</title>
        <authorList>
            <consortium name="The Broad Institute Genomics Platform"/>
            <person name="Ma L.-J."/>
            <person name="Corby-Kistler H."/>
            <person name="Broz K."/>
            <person name="Gale L.R."/>
            <person name="Jonkers W."/>
            <person name="O'Donnell K."/>
            <person name="Ploetz R."/>
            <person name="Steinberg C."/>
            <person name="Schwartz D.C."/>
            <person name="VanEtten H."/>
            <person name="Zhou S."/>
            <person name="Young S.K."/>
            <person name="Zeng Q."/>
            <person name="Gargeya S."/>
            <person name="Fitzgerald M."/>
            <person name="Abouelleil A."/>
            <person name="Alvarado L."/>
            <person name="Chapman S.B."/>
            <person name="Gainer-Dewar J."/>
            <person name="Goldberg J."/>
            <person name="Griggs A."/>
            <person name="Gujja S."/>
            <person name="Hansen M."/>
            <person name="Howarth C."/>
            <person name="Imamovic A."/>
            <person name="Ireland A."/>
            <person name="Larimer J."/>
            <person name="McCowan C."/>
            <person name="Murphy C."/>
            <person name="Pearson M."/>
            <person name="Poon T.W."/>
            <person name="Priest M."/>
            <person name="Roberts A."/>
            <person name="Saif S."/>
            <person name="Shea T."/>
            <person name="Sykes S."/>
            <person name="Wortman J."/>
            <person name="Nusbaum C."/>
            <person name="Birren B."/>
        </authorList>
    </citation>
    <scope>NUCLEOTIDE SEQUENCE</scope>
    <source>
        <strain evidence="9">HDV247</strain>
    </source>
</reference>
<feature type="region of interest" description="Disordered" evidence="7">
    <location>
        <begin position="1"/>
        <end position="21"/>
    </location>
</feature>
<accession>W9NJ18</accession>
<dbReference type="EMBL" id="JH651075">
    <property type="protein sequence ID" value="EXA29997.1"/>
    <property type="molecule type" value="Genomic_DNA"/>
</dbReference>
<evidence type="ECO:0000256" key="2">
    <source>
        <dbReference type="ARBA" id="ARBA00012925"/>
    </source>
</evidence>
<evidence type="ECO:0000256" key="5">
    <source>
        <dbReference type="ARBA" id="ARBA00023239"/>
    </source>
</evidence>
<dbReference type="SUPFAM" id="SSF51069">
    <property type="entry name" value="Carbonic anhydrase"/>
    <property type="match status" value="1"/>
</dbReference>
<gene>
    <name evidence="9" type="ORF">FOVG_18562</name>
</gene>
<dbReference type="Proteomes" id="UP000030751">
    <property type="component" value="Unassembled WGS sequence"/>
</dbReference>
<keyword evidence="3" id="KW-0479">Metal-binding</keyword>
<feature type="compositionally biased region" description="Low complexity" evidence="7">
    <location>
        <begin position="1"/>
        <end position="20"/>
    </location>
</feature>
<dbReference type="EC" id="4.2.1.1" evidence="2"/>
<reference evidence="9" key="1">
    <citation type="submission" date="2011-10" db="EMBL/GenBank/DDBJ databases">
        <title>The Genome Sequence of Fusarium oxysporum HDV247.</title>
        <authorList>
            <consortium name="The Broad Institute Genome Sequencing Platform"/>
            <person name="Ma L.-J."/>
            <person name="Gale L.R."/>
            <person name="Schwartz D.C."/>
            <person name="Zhou S."/>
            <person name="Corby-Kistler H."/>
            <person name="Young S.K."/>
            <person name="Zeng Q."/>
            <person name="Gargeya S."/>
            <person name="Fitzgerald M."/>
            <person name="Haas B."/>
            <person name="Abouelleil A."/>
            <person name="Alvarado L."/>
            <person name="Arachchi H.M."/>
            <person name="Berlin A."/>
            <person name="Brown A."/>
            <person name="Chapman S.B."/>
            <person name="Chen Z."/>
            <person name="Dunbar C."/>
            <person name="Freedman E."/>
            <person name="Gearin G."/>
            <person name="Goldberg J."/>
            <person name="Griggs A."/>
            <person name="Gujja S."/>
            <person name="Heiman D."/>
            <person name="Howarth C."/>
            <person name="Larson L."/>
            <person name="Lui A."/>
            <person name="MacDonald P.J.P."/>
            <person name="Montmayeur A."/>
            <person name="Murphy C."/>
            <person name="Neiman D."/>
            <person name="Pearson M."/>
            <person name="Priest M."/>
            <person name="Roberts A."/>
            <person name="Saif S."/>
            <person name="Shea T."/>
            <person name="Shenoy N."/>
            <person name="Sisk P."/>
            <person name="Stolte C."/>
            <person name="Sykes S."/>
            <person name="Wortman J."/>
            <person name="Nusbaum C."/>
            <person name="Birren B."/>
        </authorList>
    </citation>
    <scope>NUCLEOTIDE SEQUENCE [LARGE SCALE GENOMIC DNA]</scope>
    <source>
        <strain evidence="9">HDV247</strain>
    </source>
</reference>
<protein>
    <recommendedName>
        <fullName evidence="2">carbonic anhydrase</fullName>
        <ecNumber evidence="2">4.2.1.1</ecNumber>
    </recommendedName>
</protein>
<evidence type="ECO:0000256" key="6">
    <source>
        <dbReference type="ARBA" id="ARBA00048348"/>
    </source>
</evidence>